<dbReference type="VEuPathDB" id="FungiDB:ASPGLDRAFT_50458"/>
<sequence length="237" mass="26777">MASNKTFFGSRFTGSEVKIAGANPSAWNLIKKLSEQVNQQDEYEYEESKCPSAACALFQCRDSSSSSKTAILKIYMQIPFAGSESEQSGVRNQQASNELTYYADNELTALRTLTRNGCESAPTLLNYKLDRQDKTGVVPGGFILYLLMNELPGARLNSSFWNLPTTERDEIRQAFRIAYEDCVKAGVRNLAALKDILFWNKESRKIYITSFQLSRLEKAKGDTWTDNMWIQWGLARG</sequence>
<dbReference type="AlphaFoldDB" id="A0A1L9VBV9"/>
<name>A0A1L9VBV9_ASPGL</name>
<dbReference type="GeneID" id="34463575"/>
<reference evidence="2" key="1">
    <citation type="journal article" date="2017" name="Genome Biol.">
        <title>Comparative genomics reveals high biological diversity and specific adaptations in the industrially and medically important fungal genus Aspergillus.</title>
        <authorList>
            <person name="de Vries R.P."/>
            <person name="Riley R."/>
            <person name="Wiebenga A."/>
            <person name="Aguilar-Osorio G."/>
            <person name="Amillis S."/>
            <person name="Uchima C.A."/>
            <person name="Anderluh G."/>
            <person name="Asadollahi M."/>
            <person name="Askin M."/>
            <person name="Barry K."/>
            <person name="Battaglia E."/>
            <person name="Bayram O."/>
            <person name="Benocci T."/>
            <person name="Braus-Stromeyer S.A."/>
            <person name="Caldana C."/>
            <person name="Canovas D."/>
            <person name="Cerqueira G.C."/>
            <person name="Chen F."/>
            <person name="Chen W."/>
            <person name="Choi C."/>
            <person name="Clum A."/>
            <person name="Dos Santos R.A."/>
            <person name="Damasio A.R."/>
            <person name="Diallinas G."/>
            <person name="Emri T."/>
            <person name="Fekete E."/>
            <person name="Flipphi M."/>
            <person name="Freyberg S."/>
            <person name="Gallo A."/>
            <person name="Gournas C."/>
            <person name="Habgood R."/>
            <person name="Hainaut M."/>
            <person name="Harispe M.L."/>
            <person name="Henrissat B."/>
            <person name="Hilden K.S."/>
            <person name="Hope R."/>
            <person name="Hossain A."/>
            <person name="Karabika E."/>
            <person name="Karaffa L."/>
            <person name="Karanyi Z."/>
            <person name="Krasevec N."/>
            <person name="Kuo A."/>
            <person name="Kusch H."/>
            <person name="LaButti K."/>
            <person name="Lagendijk E.L."/>
            <person name="Lapidus A."/>
            <person name="Levasseur A."/>
            <person name="Lindquist E."/>
            <person name="Lipzen A."/>
            <person name="Logrieco A.F."/>
            <person name="MacCabe A."/>
            <person name="Maekelae M.R."/>
            <person name="Malavazi I."/>
            <person name="Melin P."/>
            <person name="Meyer V."/>
            <person name="Mielnichuk N."/>
            <person name="Miskei M."/>
            <person name="Molnar A.P."/>
            <person name="Mule G."/>
            <person name="Ngan C.Y."/>
            <person name="Orejas M."/>
            <person name="Orosz E."/>
            <person name="Ouedraogo J.P."/>
            <person name="Overkamp K.M."/>
            <person name="Park H.-S."/>
            <person name="Perrone G."/>
            <person name="Piumi F."/>
            <person name="Punt P.J."/>
            <person name="Ram A.F."/>
            <person name="Ramon A."/>
            <person name="Rauscher S."/>
            <person name="Record E."/>
            <person name="Riano-Pachon D.M."/>
            <person name="Robert V."/>
            <person name="Roehrig J."/>
            <person name="Ruller R."/>
            <person name="Salamov A."/>
            <person name="Salih N.S."/>
            <person name="Samson R.A."/>
            <person name="Sandor E."/>
            <person name="Sanguinetti M."/>
            <person name="Schuetze T."/>
            <person name="Sepcic K."/>
            <person name="Shelest E."/>
            <person name="Sherlock G."/>
            <person name="Sophianopoulou V."/>
            <person name="Squina F.M."/>
            <person name="Sun H."/>
            <person name="Susca A."/>
            <person name="Todd R.B."/>
            <person name="Tsang A."/>
            <person name="Unkles S.E."/>
            <person name="van de Wiele N."/>
            <person name="van Rossen-Uffink D."/>
            <person name="Oliveira J.V."/>
            <person name="Vesth T.C."/>
            <person name="Visser J."/>
            <person name="Yu J.-H."/>
            <person name="Zhou M."/>
            <person name="Andersen M.R."/>
            <person name="Archer D.B."/>
            <person name="Baker S.E."/>
            <person name="Benoit I."/>
            <person name="Brakhage A.A."/>
            <person name="Braus G.H."/>
            <person name="Fischer R."/>
            <person name="Frisvad J.C."/>
            <person name="Goldman G.H."/>
            <person name="Houbraken J."/>
            <person name="Oakley B."/>
            <person name="Pocsi I."/>
            <person name="Scazzocchio C."/>
            <person name="Seiboth B."/>
            <person name="vanKuyk P.A."/>
            <person name="Wortman J."/>
            <person name="Dyer P.S."/>
            <person name="Grigoriev I.V."/>
        </authorList>
    </citation>
    <scope>NUCLEOTIDE SEQUENCE [LARGE SCALE GENOMIC DNA]</scope>
    <source>
        <strain evidence="2">CBS 516.65</strain>
    </source>
</reference>
<evidence type="ECO:0008006" key="3">
    <source>
        <dbReference type="Google" id="ProtNLM"/>
    </source>
</evidence>
<dbReference type="RefSeq" id="XP_022398102.1">
    <property type="nucleotide sequence ID" value="XM_022547314.1"/>
</dbReference>
<organism evidence="1 2">
    <name type="scientific">Aspergillus glaucus CBS 516.65</name>
    <dbReference type="NCBI Taxonomy" id="1160497"/>
    <lineage>
        <taxon>Eukaryota</taxon>
        <taxon>Fungi</taxon>
        <taxon>Dikarya</taxon>
        <taxon>Ascomycota</taxon>
        <taxon>Pezizomycotina</taxon>
        <taxon>Eurotiomycetes</taxon>
        <taxon>Eurotiomycetidae</taxon>
        <taxon>Eurotiales</taxon>
        <taxon>Aspergillaceae</taxon>
        <taxon>Aspergillus</taxon>
        <taxon>Aspergillus subgen. Aspergillus</taxon>
    </lineage>
</organism>
<proteinExistence type="predicted"/>
<dbReference type="OrthoDB" id="5401170at2759"/>
<gene>
    <name evidence="1" type="ORF">ASPGLDRAFT_50458</name>
</gene>
<keyword evidence="2" id="KW-1185">Reference proteome</keyword>
<dbReference type="Proteomes" id="UP000184300">
    <property type="component" value="Unassembled WGS sequence"/>
</dbReference>
<evidence type="ECO:0000313" key="2">
    <source>
        <dbReference type="Proteomes" id="UP000184300"/>
    </source>
</evidence>
<protein>
    <recommendedName>
        <fullName evidence="3">Aminoglycoside phosphotransferase domain-containing protein</fullName>
    </recommendedName>
</protein>
<dbReference type="EMBL" id="KV878906">
    <property type="protein sequence ID" value="OJJ81404.1"/>
    <property type="molecule type" value="Genomic_DNA"/>
</dbReference>
<evidence type="ECO:0000313" key="1">
    <source>
        <dbReference type="EMBL" id="OJJ81404.1"/>
    </source>
</evidence>
<dbReference type="STRING" id="1160497.A0A1L9VBV9"/>
<accession>A0A1L9VBV9</accession>